<evidence type="ECO:0000256" key="1">
    <source>
        <dbReference type="ARBA" id="ARBA00022723"/>
    </source>
</evidence>
<dbReference type="AlphaFoldDB" id="A0A699Z3V4"/>
<dbReference type="GO" id="GO:0046872">
    <property type="term" value="F:metal ion binding"/>
    <property type="evidence" value="ECO:0007669"/>
    <property type="project" value="UniProtKB-KW"/>
</dbReference>
<feature type="domain" description="Serine-threonine protein phosphatase N-terminal" evidence="4">
    <location>
        <begin position="6"/>
        <end position="34"/>
    </location>
</feature>
<sequence>MDISQVDEIIERLLDVRNARPGKQVQLAEQEIRM</sequence>
<comment type="caution">
    <text evidence="5">The sequence shown here is derived from an EMBL/GenBank/DDBJ whole genome shotgun (WGS) entry which is preliminary data.</text>
</comment>
<keyword evidence="1" id="KW-0479">Metal-binding</keyword>
<name>A0A699Z3V4_HAELA</name>
<evidence type="ECO:0000313" key="6">
    <source>
        <dbReference type="Proteomes" id="UP000485058"/>
    </source>
</evidence>
<evidence type="ECO:0000313" key="5">
    <source>
        <dbReference type="EMBL" id="GFH13739.1"/>
    </source>
</evidence>
<dbReference type="Proteomes" id="UP000485058">
    <property type="component" value="Unassembled WGS sequence"/>
</dbReference>
<protein>
    <submittedName>
        <fullName evidence="5">Serine/threonine-protein phosphatase</fullName>
    </submittedName>
</protein>
<organism evidence="5 6">
    <name type="scientific">Haematococcus lacustris</name>
    <name type="common">Green alga</name>
    <name type="synonym">Haematococcus pluvialis</name>
    <dbReference type="NCBI Taxonomy" id="44745"/>
    <lineage>
        <taxon>Eukaryota</taxon>
        <taxon>Viridiplantae</taxon>
        <taxon>Chlorophyta</taxon>
        <taxon>core chlorophytes</taxon>
        <taxon>Chlorophyceae</taxon>
        <taxon>CS clade</taxon>
        <taxon>Chlamydomonadales</taxon>
        <taxon>Haematococcaceae</taxon>
        <taxon>Haematococcus</taxon>
    </lineage>
</organism>
<dbReference type="GO" id="GO:0016787">
    <property type="term" value="F:hydrolase activity"/>
    <property type="evidence" value="ECO:0007669"/>
    <property type="project" value="UniProtKB-KW"/>
</dbReference>
<accession>A0A699Z3V4</accession>
<evidence type="ECO:0000259" key="4">
    <source>
        <dbReference type="Pfam" id="PF16891"/>
    </source>
</evidence>
<dbReference type="InterPro" id="IPR031675">
    <property type="entry name" value="STPPase_N"/>
</dbReference>
<reference evidence="5 6" key="1">
    <citation type="submission" date="2020-02" db="EMBL/GenBank/DDBJ databases">
        <title>Draft genome sequence of Haematococcus lacustris strain NIES-144.</title>
        <authorList>
            <person name="Morimoto D."/>
            <person name="Nakagawa S."/>
            <person name="Yoshida T."/>
            <person name="Sawayama S."/>
        </authorList>
    </citation>
    <scope>NUCLEOTIDE SEQUENCE [LARGE SCALE GENOMIC DNA]</scope>
    <source>
        <strain evidence="5 6">NIES-144</strain>
    </source>
</reference>
<feature type="non-terminal residue" evidence="5">
    <location>
        <position position="34"/>
    </location>
</feature>
<evidence type="ECO:0000256" key="2">
    <source>
        <dbReference type="ARBA" id="ARBA00022801"/>
    </source>
</evidence>
<keyword evidence="2" id="KW-0378">Hydrolase</keyword>
<feature type="non-terminal residue" evidence="5">
    <location>
        <position position="1"/>
    </location>
</feature>
<keyword evidence="3" id="KW-0464">Manganese</keyword>
<evidence type="ECO:0000256" key="3">
    <source>
        <dbReference type="ARBA" id="ARBA00023211"/>
    </source>
</evidence>
<keyword evidence="6" id="KW-1185">Reference proteome</keyword>
<dbReference type="Pfam" id="PF16891">
    <property type="entry name" value="STPPase_N"/>
    <property type="match status" value="1"/>
</dbReference>
<dbReference type="EMBL" id="BLLF01000647">
    <property type="protein sequence ID" value="GFH13739.1"/>
    <property type="molecule type" value="Genomic_DNA"/>
</dbReference>
<proteinExistence type="predicted"/>
<gene>
    <name evidence="5" type="ORF">HaLaN_09681</name>
</gene>